<proteinExistence type="predicted"/>
<feature type="compositionally biased region" description="Low complexity" evidence="7">
    <location>
        <begin position="968"/>
        <end position="980"/>
    </location>
</feature>
<feature type="compositionally biased region" description="Low complexity" evidence="7">
    <location>
        <begin position="52"/>
        <end position="73"/>
    </location>
</feature>
<feature type="compositionally biased region" description="Low complexity" evidence="7">
    <location>
        <begin position="426"/>
        <end position="451"/>
    </location>
</feature>
<keyword evidence="4" id="KW-0418">Kinase</keyword>
<feature type="domain" description="Protein kinase" evidence="8">
    <location>
        <begin position="625"/>
        <end position="881"/>
    </location>
</feature>
<evidence type="ECO:0000256" key="6">
    <source>
        <dbReference type="PROSITE-ProRule" id="PRU10141"/>
    </source>
</evidence>
<dbReference type="PROSITE" id="PS00107">
    <property type="entry name" value="PROTEIN_KINASE_ATP"/>
    <property type="match status" value="1"/>
</dbReference>
<dbReference type="InterPro" id="IPR000719">
    <property type="entry name" value="Prot_kinase_dom"/>
</dbReference>
<dbReference type="SMART" id="SM00220">
    <property type="entry name" value="S_TKc"/>
    <property type="match status" value="1"/>
</dbReference>
<dbReference type="SUPFAM" id="SSF56112">
    <property type="entry name" value="Protein kinase-like (PK-like)"/>
    <property type="match status" value="1"/>
</dbReference>
<organism evidence="9 10">
    <name type="scientific">Neolentinus lepideus HHB14362 ss-1</name>
    <dbReference type="NCBI Taxonomy" id="1314782"/>
    <lineage>
        <taxon>Eukaryota</taxon>
        <taxon>Fungi</taxon>
        <taxon>Dikarya</taxon>
        <taxon>Basidiomycota</taxon>
        <taxon>Agaricomycotina</taxon>
        <taxon>Agaricomycetes</taxon>
        <taxon>Gloeophyllales</taxon>
        <taxon>Gloeophyllaceae</taxon>
        <taxon>Neolentinus</taxon>
    </lineage>
</organism>
<feature type="region of interest" description="Disordered" evidence="7">
    <location>
        <begin position="1"/>
        <end position="207"/>
    </location>
</feature>
<gene>
    <name evidence="9" type="ORF">NEOLEDRAFT_1072805</name>
</gene>
<protein>
    <recommendedName>
        <fullName evidence="8">Protein kinase domain-containing protein</fullName>
    </recommendedName>
</protein>
<dbReference type="GO" id="GO:0004674">
    <property type="term" value="F:protein serine/threonine kinase activity"/>
    <property type="evidence" value="ECO:0007669"/>
    <property type="project" value="UniProtKB-KW"/>
</dbReference>
<evidence type="ECO:0000256" key="2">
    <source>
        <dbReference type="ARBA" id="ARBA00022679"/>
    </source>
</evidence>
<dbReference type="Gene3D" id="1.10.510.10">
    <property type="entry name" value="Transferase(Phosphotransferase) domain 1"/>
    <property type="match status" value="1"/>
</dbReference>
<dbReference type="PROSITE" id="PS00108">
    <property type="entry name" value="PROTEIN_KINASE_ST"/>
    <property type="match status" value="1"/>
</dbReference>
<name>A0A165Q3Y3_9AGAM</name>
<evidence type="ECO:0000313" key="9">
    <source>
        <dbReference type="EMBL" id="KZT21885.1"/>
    </source>
</evidence>
<feature type="binding site" evidence="6">
    <location>
        <position position="652"/>
    </location>
    <ligand>
        <name>ATP</name>
        <dbReference type="ChEBI" id="CHEBI:30616"/>
    </ligand>
</feature>
<dbReference type="InParanoid" id="A0A165Q3Y3"/>
<evidence type="ECO:0000313" key="10">
    <source>
        <dbReference type="Proteomes" id="UP000076761"/>
    </source>
</evidence>
<keyword evidence="10" id="KW-1185">Reference proteome</keyword>
<feature type="region of interest" description="Disordered" evidence="7">
    <location>
        <begin position="398"/>
        <end position="451"/>
    </location>
</feature>
<dbReference type="InterPro" id="IPR011009">
    <property type="entry name" value="Kinase-like_dom_sf"/>
</dbReference>
<dbReference type="InterPro" id="IPR008271">
    <property type="entry name" value="Ser/Thr_kinase_AS"/>
</dbReference>
<dbReference type="PRINTS" id="PR00109">
    <property type="entry name" value="TYRKINASE"/>
</dbReference>
<dbReference type="Proteomes" id="UP000076761">
    <property type="component" value="Unassembled WGS sequence"/>
</dbReference>
<feature type="region of interest" description="Disordered" evidence="7">
    <location>
        <begin position="902"/>
        <end position="989"/>
    </location>
</feature>
<feature type="compositionally biased region" description="Basic and acidic residues" evidence="7">
    <location>
        <begin position="942"/>
        <end position="955"/>
    </location>
</feature>
<feature type="compositionally biased region" description="Polar residues" evidence="7">
    <location>
        <begin position="928"/>
        <end position="938"/>
    </location>
</feature>
<dbReference type="InterPro" id="IPR036537">
    <property type="entry name" value="Adaptor_Cbl_N_dom_sf"/>
</dbReference>
<keyword evidence="3 6" id="KW-0547">Nucleotide-binding</keyword>
<evidence type="ECO:0000256" key="3">
    <source>
        <dbReference type="ARBA" id="ARBA00022741"/>
    </source>
</evidence>
<keyword evidence="2" id="KW-0808">Transferase</keyword>
<dbReference type="STRING" id="1314782.A0A165Q3Y3"/>
<evidence type="ECO:0000256" key="4">
    <source>
        <dbReference type="ARBA" id="ARBA00022777"/>
    </source>
</evidence>
<dbReference type="PANTHER" id="PTHR44329:SF288">
    <property type="entry name" value="MITOGEN-ACTIVATED PROTEIN KINASE KINASE KINASE 20"/>
    <property type="match status" value="1"/>
</dbReference>
<dbReference type="InterPro" id="IPR017441">
    <property type="entry name" value="Protein_kinase_ATP_BS"/>
</dbReference>
<dbReference type="Pfam" id="PF07714">
    <property type="entry name" value="PK_Tyr_Ser-Thr"/>
    <property type="match status" value="1"/>
</dbReference>
<feature type="compositionally biased region" description="Low complexity" evidence="7">
    <location>
        <begin position="111"/>
        <end position="126"/>
    </location>
</feature>
<dbReference type="GO" id="GO:0007166">
    <property type="term" value="P:cell surface receptor signaling pathway"/>
    <property type="evidence" value="ECO:0007669"/>
    <property type="project" value="InterPro"/>
</dbReference>
<evidence type="ECO:0000256" key="5">
    <source>
        <dbReference type="ARBA" id="ARBA00022840"/>
    </source>
</evidence>
<dbReference type="PROSITE" id="PS50011">
    <property type="entry name" value="PROTEIN_KINASE_DOM"/>
    <property type="match status" value="1"/>
</dbReference>
<sequence>MSSSGKSSTPPTPPPHDYSPFHGHLSASEPHLAHSPPVPSPLNPSAHSSPNTTPTQKPLPLPLTAASSSTTPPVSVQITGPALRGRPRGASISTLRNSPHSVSFPTLERVASQPAQPSSLSSSLSSLTPPDHERARSLSFTIASLGHRPHASRSPSPAYGFRRSRNETPPRGAPQTWWGRARDDTSVRPWADTQRERRKKSVPEEQTKAWETTRARVEEAAMKVLDVGLDVLREALRIGVDVMEFVPAMGLQEAARALLGIWDALQYVELNRMACLRLTERCADILLSVKDEIDQAGEAVANELEEPLQKLIDAFHGVYNFLTKQVHRPFLKRYLKRDDIAREIAGCDTALGDALEMFGIRIQVRILKQIQANEARRQEEARLLYESLRSIQQHAPYAPATEPRALPAPTGLLLEGAPPRVQSTVSSPDLPALPSTPSTPSSLSLSPVDPLLLSTPSPAQISAALRRLRARENELDRLRDADDLRALMRTALETQSDAEMCAVLQVARDEMPEAIKTLQRELEREVAREGRVGGEAGEVVVEEVSMDEAMAEWSVRSEAATSASATGRSVRTRESVASIGTRVGSRRDTLDREFIEGGLEALKRMSRGTEASLQLPSWTITRYEVDREEKIGIGYFSDVYRGTWRGRSVAIKCLAETTPRSLFIHETGIWKTLDHPNVLPLLGASSASGDPPWFFVSPYCRSGSLVEFLKAKGEDVDLLKAMHEVARGMEYLHGKGVLHGDLKAANVLVFDDGRCVISDFGQSEMKSEVARVSGTPPPHGTLRWQSPELMAGENELTPEMDVYSFAICCIEILGHGKLPWAMADDDSVRHYVLERNMRPEIPKSKFVTSDLERIIRVCWDRDPRGRPLFSTLARDIRQLRVKSGSKDADTPMVGWRLPSVMEDHSAEPSPDPRPQIPLPSVEPETDHTGSSLSTNASYKTAHGTESDGSAQRRYDTMPPPYASTVRPGTSHGTHGATDGDTTTRKNSIRSQLSISTSSLSDIEFLPWDSGYVSPLPPDEVIAETKNERRYRMLLQHEFNPNLTLPLWTPTKVSLGDVGYLSKPSGHFVTLFNAYDPVNTSGNALAGMRALETYGTVKRGTQKQDKRTVAQRGWEVIQGFLPSRRSNDSSPQSVTRRYTFQLRTEHKTAYLCTETTVYRYLEPDAKHAPYAWFKDNIDRILAIYGERNALQREDIFLVIGTLNAPDWALFVSHHHPNGLVHFNVFSGQKVAGQRWGEFEFDFSDNALGPGPAYHEDLPDGTQPRFAQKVSSARSGPWDTVVLSRLRFKPDAVEPTAR</sequence>
<dbReference type="InterPro" id="IPR059179">
    <property type="entry name" value="MLKL-like_MCAfunc"/>
</dbReference>
<dbReference type="PANTHER" id="PTHR44329">
    <property type="entry name" value="SERINE/THREONINE-PROTEIN KINASE TNNI3K-RELATED"/>
    <property type="match status" value="1"/>
</dbReference>
<dbReference type="EMBL" id="KV425602">
    <property type="protein sequence ID" value="KZT21885.1"/>
    <property type="molecule type" value="Genomic_DNA"/>
</dbReference>
<evidence type="ECO:0000259" key="8">
    <source>
        <dbReference type="PROSITE" id="PS50011"/>
    </source>
</evidence>
<dbReference type="Gene3D" id="1.20.930.20">
    <property type="entry name" value="Adaptor protein Cbl, N-terminal domain"/>
    <property type="match status" value="1"/>
</dbReference>
<dbReference type="CDD" id="cd21037">
    <property type="entry name" value="MLKL_NTD"/>
    <property type="match status" value="1"/>
</dbReference>
<evidence type="ECO:0000256" key="1">
    <source>
        <dbReference type="ARBA" id="ARBA00022527"/>
    </source>
</evidence>
<evidence type="ECO:0000256" key="7">
    <source>
        <dbReference type="SAM" id="MobiDB-lite"/>
    </source>
</evidence>
<dbReference type="InterPro" id="IPR001245">
    <property type="entry name" value="Ser-Thr/Tyr_kinase_cat_dom"/>
</dbReference>
<dbReference type="GO" id="GO:0005524">
    <property type="term" value="F:ATP binding"/>
    <property type="evidence" value="ECO:0007669"/>
    <property type="project" value="UniProtKB-UniRule"/>
</dbReference>
<feature type="compositionally biased region" description="Polar residues" evidence="7">
    <location>
        <begin position="91"/>
        <end position="104"/>
    </location>
</feature>
<keyword evidence="5 6" id="KW-0067">ATP-binding</keyword>
<dbReference type="OrthoDB" id="1668230at2759"/>
<dbReference type="InterPro" id="IPR051681">
    <property type="entry name" value="Ser/Thr_Kinases-Pseudokinases"/>
</dbReference>
<reference evidence="9 10" key="1">
    <citation type="journal article" date="2016" name="Mol. Biol. Evol.">
        <title>Comparative Genomics of Early-Diverging Mushroom-Forming Fungi Provides Insights into the Origins of Lignocellulose Decay Capabilities.</title>
        <authorList>
            <person name="Nagy L.G."/>
            <person name="Riley R."/>
            <person name="Tritt A."/>
            <person name="Adam C."/>
            <person name="Daum C."/>
            <person name="Floudas D."/>
            <person name="Sun H."/>
            <person name="Yadav J.S."/>
            <person name="Pangilinan J."/>
            <person name="Larsson K.H."/>
            <person name="Matsuura K."/>
            <person name="Barry K."/>
            <person name="Labutti K."/>
            <person name="Kuo R."/>
            <person name="Ohm R.A."/>
            <person name="Bhattacharya S.S."/>
            <person name="Shirouzu T."/>
            <person name="Yoshinaga Y."/>
            <person name="Martin F.M."/>
            <person name="Grigoriev I.V."/>
            <person name="Hibbett D.S."/>
        </authorList>
    </citation>
    <scope>NUCLEOTIDE SEQUENCE [LARGE SCALE GENOMIC DNA]</scope>
    <source>
        <strain evidence="9 10">HHB14362 ss-1</strain>
    </source>
</reference>
<accession>A0A165Q3Y3</accession>
<keyword evidence="1" id="KW-0723">Serine/threonine-protein kinase</keyword>